<accession>A0A6G9H9K4</accession>
<dbReference type="InterPro" id="IPR000421">
    <property type="entry name" value="FA58C"/>
</dbReference>
<dbReference type="InterPro" id="IPR008979">
    <property type="entry name" value="Galactose-bd-like_sf"/>
</dbReference>
<keyword evidence="2" id="KW-0624">Polysaccharide degradation</keyword>
<keyword evidence="1" id="KW-0378">Hydrolase</keyword>
<name>A0A6G9H9K4_9ACTN</name>
<dbReference type="GO" id="GO:0000272">
    <property type="term" value="P:polysaccharide catabolic process"/>
    <property type="evidence" value="ECO:0007669"/>
    <property type="project" value="UniProtKB-KW"/>
</dbReference>
<dbReference type="Gene3D" id="2.60.40.10">
    <property type="entry name" value="Immunoglobulins"/>
    <property type="match status" value="2"/>
</dbReference>
<dbReference type="PANTHER" id="PTHR36453:SF1">
    <property type="entry name" value="RIGHT HANDED BETA HELIX DOMAIN-CONTAINING PROTEIN"/>
    <property type="match status" value="1"/>
</dbReference>
<reference evidence="7 8" key="1">
    <citation type="submission" date="2020-03" db="EMBL/GenBank/DDBJ databases">
        <title>A novel species.</title>
        <authorList>
            <person name="Gao J."/>
        </authorList>
    </citation>
    <scope>NUCLEOTIDE SEQUENCE [LARGE SCALE GENOMIC DNA]</scope>
    <source>
        <strain evidence="7 8">QMT-12</strain>
    </source>
</reference>
<dbReference type="InterPro" id="IPR039448">
    <property type="entry name" value="Beta_helix"/>
</dbReference>
<dbReference type="Pfam" id="PF00041">
    <property type="entry name" value="fn3"/>
    <property type="match status" value="2"/>
</dbReference>
<sequence length="1102" mass="116936">MGISVSKFPGTLRGVKRRVTLLTGLALVATLATPAGLASAGTAKSSPSALKIYVSPNKGRDAGSGTASHPYKTLTHARDQVRELNDRMKRDIDVVLLDGTYQLTDTFTLTSADSGTNGHTITYEAAPGAHPVFSGGTSVTGWTVADAAKNVYKAHVGDIDTRQLYVNGELATRARGAKDPSGFTKTATGYKVTDTSLAGWKNQSDIEVASRWGWKLMRCPVDSIVGTTVTMQQPCWNNANLQQGQEITNPTWLENARELLDAPGEWYLDKSAGDLFYIPKAGQDLATAKVTVPRVEGLVDLNGTLTKPVTGVTFKGITFSYSTWLAPSSDDGLIEGQAGFRMVGKDNPTFDSTRLHWQKTPGAVNVSYGHDVSFQDNTFTHLGAVGLNLNTGTQGTTITGNVFKEIAGTGIQIGGTDVIDHHPSDLRSIVRNTTVSNNVVTNVADQYTGSLGIMASYTDHTVITHNKVYDLPYSGISLGWGWGLTDKGGDTNYPGNSGVPVYDTPTPAKNNVISDNEISDIMKLQADGGAIYTLSSNPGSVVSGNYIKGIPGPAYGAIYHDEGSQYFHTTQNALCDVTYQWLFMNHGLDIDADRNFTTQPTYSTQANTIGSSIADNTKVDSCAQLPASIIENAGLQPQYRHLDPDPATTDRTAPTAPGTPTAKAGFPTVTDLSWAASQDKTGVTGYAVYLDGKVVSASAEPTARVSGLTAGKKYTFTVTARDAAGNESKASRPVVVTMPAGVNIAKDKAVTVSSYSDPNIPKLAVDGDLSTRWAQGIGLPDPSWIQVDLGAQYDLTGAITTFEKASGYKYRVQVSPDEEHWVTLEDHTASPTTEATNYSSAAKPTAGRYLRLTVTGSNYSGGSIYEIQAYGTVQPPSTDTQAPAAPAAPKLTPLVPGTADLTWTAPADNVGVATYEVFQDGKRIAITDRTSLRLTDLTSGQKYSFTVVAVDGALNASAPSPAADVTLPAYVNLALNKPVTVSSYSEPNTPGLAVDGDLSTRWAQGLGLPDPSWIQVDLGKTASVSGVVTTFELQNGYKYRIEYSTDGNAWSTLEDHTGTATSERTNTSLPAAPVSARYLRLTVTGSNWNGGSLYELQAYGDF</sequence>
<dbReference type="SMART" id="SM00231">
    <property type="entry name" value="FA58C"/>
    <property type="match status" value="2"/>
</dbReference>
<keyword evidence="8" id="KW-1185">Reference proteome</keyword>
<evidence type="ECO:0000259" key="5">
    <source>
        <dbReference type="PROSITE" id="PS50022"/>
    </source>
</evidence>
<dbReference type="SUPFAM" id="SSF49265">
    <property type="entry name" value="Fibronectin type III"/>
    <property type="match status" value="1"/>
</dbReference>
<evidence type="ECO:0000256" key="3">
    <source>
        <dbReference type="SAM" id="MobiDB-lite"/>
    </source>
</evidence>
<evidence type="ECO:0000256" key="4">
    <source>
        <dbReference type="SAM" id="SignalP"/>
    </source>
</evidence>
<dbReference type="PROSITE" id="PS50022">
    <property type="entry name" value="FA58C_3"/>
    <property type="match status" value="2"/>
</dbReference>
<evidence type="ECO:0000256" key="1">
    <source>
        <dbReference type="ARBA" id="ARBA00023295"/>
    </source>
</evidence>
<dbReference type="SUPFAM" id="SSF49785">
    <property type="entry name" value="Galactose-binding domain-like"/>
    <property type="match status" value="2"/>
</dbReference>
<dbReference type="InterPro" id="IPR012334">
    <property type="entry name" value="Pectin_lyas_fold"/>
</dbReference>
<dbReference type="PROSITE" id="PS50853">
    <property type="entry name" value="FN3"/>
    <property type="match status" value="2"/>
</dbReference>
<dbReference type="CDD" id="cd00063">
    <property type="entry name" value="FN3"/>
    <property type="match status" value="2"/>
</dbReference>
<dbReference type="SUPFAM" id="SSF51126">
    <property type="entry name" value="Pectin lyase-like"/>
    <property type="match status" value="1"/>
</dbReference>
<feature type="chain" id="PRO_5026131854" evidence="4">
    <location>
        <begin position="41"/>
        <end position="1102"/>
    </location>
</feature>
<evidence type="ECO:0000313" key="7">
    <source>
        <dbReference type="EMBL" id="QIQ07245.1"/>
    </source>
</evidence>
<evidence type="ECO:0000256" key="2">
    <source>
        <dbReference type="ARBA" id="ARBA00023326"/>
    </source>
</evidence>
<feature type="domain" description="F5/8 type C" evidence="5">
    <location>
        <begin position="962"/>
        <end position="1101"/>
    </location>
</feature>
<dbReference type="InterPro" id="IPR036116">
    <property type="entry name" value="FN3_sf"/>
</dbReference>
<proteinExistence type="predicted"/>
<dbReference type="Pfam" id="PF13229">
    <property type="entry name" value="Beta_helix"/>
    <property type="match status" value="1"/>
</dbReference>
<keyword evidence="4" id="KW-0732">Signal</keyword>
<dbReference type="GO" id="GO:0016798">
    <property type="term" value="F:hydrolase activity, acting on glycosyl bonds"/>
    <property type="evidence" value="ECO:0007669"/>
    <property type="project" value="UniProtKB-KW"/>
</dbReference>
<feature type="signal peptide" evidence="4">
    <location>
        <begin position="1"/>
        <end position="40"/>
    </location>
</feature>
<feature type="domain" description="Fibronectin type-III" evidence="6">
    <location>
        <begin position="885"/>
        <end position="970"/>
    </location>
</feature>
<feature type="domain" description="F5/8 type C" evidence="5">
    <location>
        <begin position="731"/>
        <end position="872"/>
    </location>
</feature>
<dbReference type="SMART" id="SM00710">
    <property type="entry name" value="PbH1"/>
    <property type="match status" value="6"/>
</dbReference>
<feature type="region of interest" description="Disordered" evidence="3">
    <location>
        <begin position="638"/>
        <end position="664"/>
    </location>
</feature>
<organism evidence="7 8">
    <name type="scientific">Streptomyces liangshanensis</name>
    <dbReference type="NCBI Taxonomy" id="2717324"/>
    <lineage>
        <taxon>Bacteria</taxon>
        <taxon>Bacillati</taxon>
        <taxon>Actinomycetota</taxon>
        <taxon>Actinomycetes</taxon>
        <taxon>Kitasatosporales</taxon>
        <taxon>Streptomycetaceae</taxon>
        <taxon>Streptomyces</taxon>
    </lineage>
</organism>
<gene>
    <name evidence="7" type="ORF">HA039_30080</name>
</gene>
<dbReference type="InterPro" id="IPR003961">
    <property type="entry name" value="FN3_dom"/>
</dbReference>
<dbReference type="PANTHER" id="PTHR36453">
    <property type="entry name" value="SECRETED PROTEIN-RELATED"/>
    <property type="match status" value="1"/>
</dbReference>
<evidence type="ECO:0000313" key="8">
    <source>
        <dbReference type="Proteomes" id="UP000501179"/>
    </source>
</evidence>
<protein>
    <submittedName>
        <fullName evidence="7">Carbohydrate-binding protein</fullName>
    </submittedName>
</protein>
<dbReference type="InterPro" id="IPR013783">
    <property type="entry name" value="Ig-like_fold"/>
</dbReference>
<dbReference type="SMART" id="SM00060">
    <property type="entry name" value="FN3"/>
    <property type="match status" value="2"/>
</dbReference>
<dbReference type="Gene3D" id="2.160.20.10">
    <property type="entry name" value="Single-stranded right-handed beta-helix, Pectin lyase-like"/>
    <property type="match status" value="2"/>
</dbReference>
<keyword evidence="2" id="KW-0119">Carbohydrate metabolism</keyword>
<evidence type="ECO:0000259" key="6">
    <source>
        <dbReference type="PROSITE" id="PS50853"/>
    </source>
</evidence>
<feature type="compositionally biased region" description="Low complexity" evidence="3">
    <location>
        <begin position="645"/>
        <end position="664"/>
    </location>
</feature>
<dbReference type="Gene3D" id="2.60.120.260">
    <property type="entry name" value="Galactose-binding domain-like"/>
    <property type="match status" value="2"/>
</dbReference>
<keyword evidence="1" id="KW-0326">Glycosidase</keyword>
<dbReference type="KEGG" id="slia:HA039_30080"/>
<dbReference type="Pfam" id="PF00754">
    <property type="entry name" value="F5_F8_type_C"/>
    <property type="match status" value="2"/>
</dbReference>
<dbReference type="EMBL" id="CP050177">
    <property type="protein sequence ID" value="QIQ07245.1"/>
    <property type="molecule type" value="Genomic_DNA"/>
</dbReference>
<dbReference type="InterPro" id="IPR011050">
    <property type="entry name" value="Pectin_lyase_fold/virulence"/>
</dbReference>
<dbReference type="Proteomes" id="UP000501179">
    <property type="component" value="Chromosome"/>
</dbReference>
<dbReference type="InterPro" id="IPR006626">
    <property type="entry name" value="PbH1"/>
</dbReference>
<dbReference type="AlphaFoldDB" id="A0A6G9H9K4"/>
<feature type="domain" description="Fibronectin type-III" evidence="6">
    <location>
        <begin position="656"/>
        <end position="741"/>
    </location>
</feature>